<keyword evidence="3 7" id="KW-0694">RNA-binding</keyword>
<reference evidence="9 10" key="1">
    <citation type="journal article" date="2020" name="Biotechnol. Biofuels">
        <title>New insights from the biogas microbiome by comprehensive genome-resolved metagenomics of nearly 1600 species originating from multiple anaerobic digesters.</title>
        <authorList>
            <person name="Campanaro S."/>
            <person name="Treu L."/>
            <person name="Rodriguez-R L.M."/>
            <person name="Kovalovszki A."/>
            <person name="Ziels R.M."/>
            <person name="Maus I."/>
            <person name="Zhu X."/>
            <person name="Kougias P.G."/>
            <person name="Basile A."/>
            <person name="Luo G."/>
            <person name="Schluter A."/>
            <person name="Konstantinidis K.T."/>
            <person name="Angelidaki I."/>
        </authorList>
    </citation>
    <scope>NUCLEOTIDE SEQUENCE [LARGE SCALE GENOMIC DNA]</scope>
    <source>
        <strain evidence="9">AS27yjCOA_165</strain>
    </source>
</reference>
<keyword evidence="2 7" id="KW-0699">rRNA-binding</keyword>
<dbReference type="GO" id="GO:0019843">
    <property type="term" value="F:rRNA binding"/>
    <property type="evidence" value="ECO:0007669"/>
    <property type="project" value="UniProtKB-KW"/>
</dbReference>
<protein>
    <recommendedName>
        <fullName evidence="6 7">Large ribosomal subunit protein bL31</fullName>
    </recommendedName>
</protein>
<keyword evidence="4 7" id="KW-0689">Ribosomal protein</keyword>
<feature type="binding site" evidence="7">
    <location>
        <position position="37"/>
    </location>
    <ligand>
        <name>Zn(2+)</name>
        <dbReference type="ChEBI" id="CHEBI:29105"/>
    </ligand>
</feature>
<dbReference type="SUPFAM" id="SSF143800">
    <property type="entry name" value="L28p-like"/>
    <property type="match status" value="1"/>
</dbReference>
<dbReference type="NCBIfam" id="NF000612">
    <property type="entry name" value="PRK00019.1"/>
    <property type="match status" value="1"/>
</dbReference>
<comment type="cofactor">
    <cofactor evidence="7">
        <name>Zn(2+)</name>
        <dbReference type="ChEBI" id="CHEBI:29105"/>
    </cofactor>
    <text evidence="7">Binds 1 zinc ion per subunit.</text>
</comment>
<evidence type="ECO:0000256" key="6">
    <source>
        <dbReference type="ARBA" id="ARBA00035687"/>
    </source>
</evidence>
<evidence type="ECO:0000256" key="8">
    <source>
        <dbReference type="SAM" id="MobiDB-lite"/>
    </source>
</evidence>
<evidence type="ECO:0000256" key="4">
    <source>
        <dbReference type="ARBA" id="ARBA00022980"/>
    </source>
</evidence>
<dbReference type="PANTHER" id="PTHR33280:SF1">
    <property type="entry name" value="LARGE RIBOSOMAL SUBUNIT PROTEIN BL31C"/>
    <property type="match status" value="1"/>
</dbReference>
<dbReference type="GO" id="GO:0003735">
    <property type="term" value="F:structural constituent of ribosome"/>
    <property type="evidence" value="ECO:0007669"/>
    <property type="project" value="InterPro"/>
</dbReference>
<evidence type="ECO:0000256" key="2">
    <source>
        <dbReference type="ARBA" id="ARBA00022730"/>
    </source>
</evidence>
<dbReference type="InterPro" id="IPR027491">
    <property type="entry name" value="Ribosomal_bL31_A"/>
</dbReference>
<gene>
    <name evidence="7 9" type="primary">rpmE</name>
    <name evidence="9" type="ORF">GYA27_02535</name>
</gene>
<dbReference type="NCBIfam" id="NF001809">
    <property type="entry name" value="PRK00528.1"/>
    <property type="match status" value="1"/>
</dbReference>
<keyword evidence="7" id="KW-0862">Zinc</keyword>
<dbReference type="EMBL" id="JAAZNL010000025">
    <property type="protein sequence ID" value="NMB70055.1"/>
    <property type="molecule type" value="Genomic_DNA"/>
</dbReference>
<feature type="compositionally biased region" description="Basic and acidic residues" evidence="8">
    <location>
        <begin position="68"/>
        <end position="82"/>
    </location>
</feature>
<evidence type="ECO:0000256" key="5">
    <source>
        <dbReference type="ARBA" id="ARBA00023274"/>
    </source>
</evidence>
<comment type="function">
    <text evidence="7">Binds the 23S rRNA.</text>
</comment>
<dbReference type="Gene3D" id="4.10.830.30">
    <property type="entry name" value="Ribosomal protein L31"/>
    <property type="match status" value="1"/>
</dbReference>
<feature type="binding site" evidence="7">
    <location>
        <position position="40"/>
    </location>
    <ligand>
        <name>Zn(2+)</name>
        <dbReference type="ChEBI" id="CHEBI:29105"/>
    </ligand>
</feature>
<sequence>MKKNIHPKVYNEATVTCVCGNQFTTISTQPSLAVEVCSNCHPLFTGQQKFVDTEGRIDKFNKKIKQMEGKVQEHKAKVESKAKKQQSATNQKAPSLRELMKQVKEETPEKTQE</sequence>
<evidence type="ECO:0000313" key="9">
    <source>
        <dbReference type="EMBL" id="NMB70055.1"/>
    </source>
</evidence>
<dbReference type="GO" id="GO:0006412">
    <property type="term" value="P:translation"/>
    <property type="evidence" value="ECO:0007669"/>
    <property type="project" value="UniProtKB-UniRule"/>
</dbReference>
<accession>A0A7X9DK98</accession>
<feature type="binding site" evidence="7">
    <location>
        <position position="17"/>
    </location>
    <ligand>
        <name>Zn(2+)</name>
        <dbReference type="ChEBI" id="CHEBI:29105"/>
    </ligand>
</feature>
<dbReference type="NCBIfam" id="TIGR00105">
    <property type="entry name" value="L31"/>
    <property type="match status" value="1"/>
</dbReference>
<proteinExistence type="inferred from homology"/>
<dbReference type="GO" id="GO:0046872">
    <property type="term" value="F:metal ion binding"/>
    <property type="evidence" value="ECO:0007669"/>
    <property type="project" value="UniProtKB-KW"/>
</dbReference>
<comment type="similarity">
    <text evidence="1 7">Belongs to the bacterial ribosomal protein bL31 family. Type A subfamily.</text>
</comment>
<evidence type="ECO:0000313" key="10">
    <source>
        <dbReference type="Proteomes" id="UP000526033"/>
    </source>
</evidence>
<dbReference type="PANTHER" id="PTHR33280">
    <property type="entry name" value="50S RIBOSOMAL PROTEIN L31, CHLOROPLASTIC"/>
    <property type="match status" value="1"/>
</dbReference>
<feature type="binding site" evidence="7">
    <location>
        <position position="19"/>
    </location>
    <ligand>
        <name>Zn(2+)</name>
        <dbReference type="ChEBI" id="CHEBI:29105"/>
    </ligand>
</feature>
<dbReference type="Proteomes" id="UP000526033">
    <property type="component" value="Unassembled WGS sequence"/>
</dbReference>
<dbReference type="Pfam" id="PF01197">
    <property type="entry name" value="Ribosomal_L31"/>
    <property type="match status" value="1"/>
</dbReference>
<dbReference type="AlphaFoldDB" id="A0A7X9DK98"/>
<feature type="compositionally biased region" description="Basic and acidic residues" evidence="8">
    <location>
        <begin position="98"/>
        <end position="113"/>
    </location>
</feature>
<organism evidence="9 10">
    <name type="scientific">candidate division WWE3 bacterium</name>
    <dbReference type="NCBI Taxonomy" id="2053526"/>
    <lineage>
        <taxon>Bacteria</taxon>
        <taxon>Katanobacteria</taxon>
    </lineage>
</organism>
<dbReference type="HAMAP" id="MF_00501">
    <property type="entry name" value="Ribosomal_bL31_1"/>
    <property type="match status" value="1"/>
</dbReference>
<evidence type="ECO:0000256" key="7">
    <source>
        <dbReference type="HAMAP-Rule" id="MF_00501"/>
    </source>
</evidence>
<comment type="subunit">
    <text evidence="7">Part of the 50S ribosomal subunit.</text>
</comment>
<dbReference type="InterPro" id="IPR034704">
    <property type="entry name" value="Ribosomal_bL28/bL31-like_sf"/>
</dbReference>
<evidence type="ECO:0000256" key="3">
    <source>
        <dbReference type="ARBA" id="ARBA00022884"/>
    </source>
</evidence>
<evidence type="ECO:0000256" key="1">
    <source>
        <dbReference type="ARBA" id="ARBA00009296"/>
    </source>
</evidence>
<comment type="caution">
    <text evidence="9">The sequence shown here is derived from an EMBL/GenBank/DDBJ whole genome shotgun (WGS) entry which is preliminary data.</text>
</comment>
<name>A0A7X9DK98_UNCKA</name>
<dbReference type="PRINTS" id="PR01249">
    <property type="entry name" value="RIBOSOMALL31"/>
</dbReference>
<keyword evidence="7" id="KW-0479">Metal-binding</keyword>
<dbReference type="GO" id="GO:1990904">
    <property type="term" value="C:ribonucleoprotein complex"/>
    <property type="evidence" value="ECO:0007669"/>
    <property type="project" value="UniProtKB-KW"/>
</dbReference>
<dbReference type="InterPro" id="IPR042105">
    <property type="entry name" value="Ribosomal_bL31_sf"/>
</dbReference>
<dbReference type="InterPro" id="IPR002150">
    <property type="entry name" value="Ribosomal_bL31"/>
</dbReference>
<dbReference type="GO" id="GO:0005840">
    <property type="term" value="C:ribosome"/>
    <property type="evidence" value="ECO:0007669"/>
    <property type="project" value="UniProtKB-KW"/>
</dbReference>
<keyword evidence="5 7" id="KW-0687">Ribonucleoprotein</keyword>
<feature type="region of interest" description="Disordered" evidence="8">
    <location>
        <begin position="68"/>
        <end position="113"/>
    </location>
</feature>